<dbReference type="SUPFAM" id="SSF48498">
    <property type="entry name" value="Tetracyclin repressor-like, C-terminal domain"/>
    <property type="match status" value="1"/>
</dbReference>
<keyword evidence="1 2" id="KW-0238">DNA-binding</keyword>
<dbReference type="AlphaFoldDB" id="A0A7W6NXS3"/>
<dbReference type="Gene3D" id="1.10.357.10">
    <property type="entry name" value="Tetracycline Repressor, domain 2"/>
    <property type="match status" value="1"/>
</dbReference>
<dbReference type="EMBL" id="JACIEH010000003">
    <property type="protein sequence ID" value="MBB4099578.1"/>
    <property type="molecule type" value="Genomic_DNA"/>
</dbReference>
<evidence type="ECO:0000313" key="4">
    <source>
        <dbReference type="EMBL" id="MBB4099578.1"/>
    </source>
</evidence>
<dbReference type="Proteomes" id="UP000557392">
    <property type="component" value="Unassembled WGS sequence"/>
</dbReference>
<reference evidence="4 5" key="1">
    <citation type="submission" date="2020-08" db="EMBL/GenBank/DDBJ databases">
        <title>Genomic Encyclopedia of Type Strains, Phase IV (KMG-IV): sequencing the most valuable type-strain genomes for metagenomic binning, comparative biology and taxonomic classification.</title>
        <authorList>
            <person name="Goeker M."/>
        </authorList>
    </citation>
    <scope>NUCLEOTIDE SEQUENCE [LARGE SCALE GENOMIC DNA]</scope>
    <source>
        <strain evidence="4 5">DSM 101806</strain>
    </source>
</reference>
<protein>
    <submittedName>
        <fullName evidence="4">AcrR family transcriptional regulator</fullName>
    </submittedName>
</protein>
<dbReference type="PROSITE" id="PS50977">
    <property type="entry name" value="HTH_TETR_2"/>
    <property type="match status" value="1"/>
</dbReference>
<dbReference type="Pfam" id="PF09209">
    <property type="entry name" value="CecR_C"/>
    <property type="match status" value="1"/>
</dbReference>
<gene>
    <name evidence="4" type="ORF">GGR46_003150</name>
</gene>
<dbReference type="GO" id="GO:0000976">
    <property type="term" value="F:transcription cis-regulatory region binding"/>
    <property type="evidence" value="ECO:0007669"/>
    <property type="project" value="TreeGrafter"/>
</dbReference>
<dbReference type="SUPFAM" id="SSF46689">
    <property type="entry name" value="Homeodomain-like"/>
    <property type="match status" value="1"/>
</dbReference>
<dbReference type="InterPro" id="IPR009057">
    <property type="entry name" value="Homeodomain-like_sf"/>
</dbReference>
<comment type="caution">
    <text evidence="4">The sequence shown here is derived from an EMBL/GenBank/DDBJ whole genome shotgun (WGS) entry which is preliminary data.</text>
</comment>
<proteinExistence type="predicted"/>
<dbReference type="PRINTS" id="PR00455">
    <property type="entry name" value="HTHTETR"/>
</dbReference>
<sequence length="207" mass="22277">MTSQTLIDTAIEQFGRHGFEGASTREIARASGTAMSSITYHFGGKQGLYLAAADHIAASVKTIQGPALEAARRVAENGTRDQAIEALLAVLDGFALMMISPQTEAWALFITREQQNPTEAFDRLYTGVMQGVVEVFVAALARIRTDLPGDEVRAMGILLFGQCLVLRVCRAAVTRILSVETIDAPTATLLRARLRANALCILSENPA</sequence>
<dbReference type="InterPro" id="IPR015292">
    <property type="entry name" value="Tscrpt_reg_YbiH_C"/>
</dbReference>
<dbReference type="RefSeq" id="WP_183998963.1">
    <property type="nucleotide sequence ID" value="NZ_JACIEH010000003.1"/>
</dbReference>
<dbReference type="InterPro" id="IPR001647">
    <property type="entry name" value="HTH_TetR"/>
</dbReference>
<name>A0A7W6NXS3_9SPHN</name>
<evidence type="ECO:0000256" key="2">
    <source>
        <dbReference type="PROSITE-ProRule" id="PRU00335"/>
    </source>
</evidence>
<dbReference type="GO" id="GO:0003700">
    <property type="term" value="F:DNA-binding transcription factor activity"/>
    <property type="evidence" value="ECO:0007669"/>
    <property type="project" value="TreeGrafter"/>
</dbReference>
<feature type="DNA-binding region" description="H-T-H motif" evidence="2">
    <location>
        <begin position="23"/>
        <end position="42"/>
    </location>
</feature>
<accession>A0A7W6NXS3</accession>
<evidence type="ECO:0000313" key="5">
    <source>
        <dbReference type="Proteomes" id="UP000557392"/>
    </source>
</evidence>
<evidence type="ECO:0000259" key="3">
    <source>
        <dbReference type="PROSITE" id="PS50977"/>
    </source>
</evidence>
<dbReference type="PANTHER" id="PTHR30055:SF226">
    <property type="entry name" value="HTH-TYPE TRANSCRIPTIONAL REGULATOR PKSA"/>
    <property type="match status" value="1"/>
</dbReference>
<feature type="domain" description="HTH tetR-type" evidence="3">
    <location>
        <begin position="1"/>
        <end position="60"/>
    </location>
</feature>
<evidence type="ECO:0000256" key="1">
    <source>
        <dbReference type="ARBA" id="ARBA00023125"/>
    </source>
</evidence>
<dbReference type="InterPro" id="IPR036271">
    <property type="entry name" value="Tet_transcr_reg_TetR-rel_C_sf"/>
</dbReference>
<dbReference type="InterPro" id="IPR050109">
    <property type="entry name" value="HTH-type_TetR-like_transc_reg"/>
</dbReference>
<dbReference type="PANTHER" id="PTHR30055">
    <property type="entry name" value="HTH-TYPE TRANSCRIPTIONAL REGULATOR RUTR"/>
    <property type="match status" value="1"/>
</dbReference>
<keyword evidence="5" id="KW-1185">Reference proteome</keyword>
<organism evidence="4 5">
    <name type="scientific">Sphingomonas kyeonggiensis</name>
    <dbReference type="NCBI Taxonomy" id="1268553"/>
    <lineage>
        <taxon>Bacteria</taxon>
        <taxon>Pseudomonadati</taxon>
        <taxon>Pseudomonadota</taxon>
        <taxon>Alphaproteobacteria</taxon>
        <taxon>Sphingomonadales</taxon>
        <taxon>Sphingomonadaceae</taxon>
        <taxon>Sphingomonas</taxon>
    </lineage>
</organism>
<dbReference type="Pfam" id="PF00440">
    <property type="entry name" value="TetR_N"/>
    <property type="match status" value="1"/>
</dbReference>
<dbReference type="Gene3D" id="1.10.10.60">
    <property type="entry name" value="Homeodomain-like"/>
    <property type="match status" value="1"/>
</dbReference>